<evidence type="ECO:0000313" key="2">
    <source>
        <dbReference type="EMBL" id="NCD70040.1"/>
    </source>
</evidence>
<keyword evidence="3" id="KW-1185">Reference proteome</keyword>
<evidence type="ECO:0000256" key="1">
    <source>
        <dbReference type="SAM" id="SignalP"/>
    </source>
</evidence>
<reference evidence="2" key="1">
    <citation type="submission" date="2020-01" db="EMBL/GenBank/DDBJ databases">
        <authorList>
            <person name="Seo Y.L."/>
        </authorList>
    </citation>
    <scope>NUCLEOTIDE SEQUENCE</scope>
    <source>
        <strain evidence="2">R11</strain>
    </source>
</reference>
<reference evidence="2" key="2">
    <citation type="submission" date="2020-10" db="EMBL/GenBank/DDBJ databases">
        <title>Mucilaginibacter sp. nov., isolated from soil.</title>
        <authorList>
            <person name="Jeon C.O."/>
        </authorList>
    </citation>
    <scope>NUCLEOTIDE SEQUENCE</scope>
    <source>
        <strain evidence="2">R11</strain>
    </source>
</reference>
<gene>
    <name evidence="2" type="ORF">GSY63_11780</name>
</gene>
<dbReference type="Proteomes" id="UP000638732">
    <property type="component" value="Unassembled WGS sequence"/>
</dbReference>
<feature type="chain" id="PRO_5037224642" evidence="1">
    <location>
        <begin position="23"/>
        <end position="195"/>
    </location>
</feature>
<keyword evidence="1" id="KW-0732">Signal</keyword>
<dbReference type="EMBL" id="WWEO01000042">
    <property type="protein sequence ID" value="NCD70040.1"/>
    <property type="molecule type" value="Genomic_DNA"/>
</dbReference>
<organism evidence="2 3">
    <name type="scientific">Mucilaginibacter agri</name>
    <dbReference type="NCBI Taxonomy" id="2695265"/>
    <lineage>
        <taxon>Bacteria</taxon>
        <taxon>Pseudomonadati</taxon>
        <taxon>Bacteroidota</taxon>
        <taxon>Sphingobacteriia</taxon>
        <taxon>Sphingobacteriales</taxon>
        <taxon>Sphingobacteriaceae</taxon>
        <taxon>Mucilaginibacter</taxon>
    </lineage>
</organism>
<accession>A0A965ZG48</accession>
<dbReference type="RefSeq" id="WP_166586007.1">
    <property type="nucleotide sequence ID" value="NZ_WWEO01000042.1"/>
</dbReference>
<comment type="caution">
    <text evidence="2">The sequence shown here is derived from an EMBL/GenBank/DDBJ whole genome shotgun (WGS) entry which is preliminary data.</text>
</comment>
<sequence length="195" mass="22166">MNLKRIIVIKLLVIACSLHAIAQTSDYTKPKRKKFAVYAGVGPNYYFNNLELGKSYVNNFNYSFTGRVMWEPEHLLSLGVETGYYRLYTYNTPQPNHVHIANTAIPIQIVVSMKFLQSFYANFSMGQSVLLNKIETENNDNFSASSFSVADFGGTLGYRKMLGNRFSISTEAKFYYSSGFVDRNIALLFVGGYRF</sequence>
<proteinExistence type="predicted"/>
<evidence type="ECO:0000313" key="3">
    <source>
        <dbReference type="Proteomes" id="UP000638732"/>
    </source>
</evidence>
<name>A0A965ZG48_9SPHI</name>
<feature type="signal peptide" evidence="1">
    <location>
        <begin position="1"/>
        <end position="22"/>
    </location>
</feature>
<protein>
    <submittedName>
        <fullName evidence="2">Outer membrane beta-barrel protein</fullName>
    </submittedName>
</protein>
<dbReference type="AlphaFoldDB" id="A0A965ZG48"/>